<keyword evidence="3" id="KW-0342">GTP-binding</keyword>
<dbReference type="GO" id="GO:0005834">
    <property type="term" value="C:heterotrimeric G-protein complex"/>
    <property type="evidence" value="ECO:0007669"/>
    <property type="project" value="TreeGrafter"/>
</dbReference>
<dbReference type="GO" id="GO:0007188">
    <property type="term" value="P:adenylate cyclase-modulating G protein-coupled receptor signaling pathway"/>
    <property type="evidence" value="ECO:0007669"/>
    <property type="project" value="TreeGrafter"/>
</dbReference>
<keyword evidence="4" id="KW-0807">Transducer</keyword>
<evidence type="ECO:0000256" key="2">
    <source>
        <dbReference type="ARBA" id="ARBA00022741"/>
    </source>
</evidence>
<dbReference type="Proteomes" id="UP000887569">
    <property type="component" value="Unplaced"/>
</dbReference>
<reference evidence="7" key="1">
    <citation type="submission" date="2022-11" db="UniProtKB">
        <authorList>
            <consortium name="WormBaseParasite"/>
        </authorList>
    </citation>
    <scope>IDENTIFICATION</scope>
</reference>
<dbReference type="GO" id="GO:0003924">
    <property type="term" value="F:GTPase activity"/>
    <property type="evidence" value="ECO:0007669"/>
    <property type="project" value="InterPro"/>
</dbReference>
<protein>
    <submittedName>
        <fullName evidence="7">Uncharacterized protein</fullName>
    </submittedName>
</protein>
<dbReference type="GO" id="GO:0046872">
    <property type="term" value="F:metal ion binding"/>
    <property type="evidence" value="ECO:0007669"/>
    <property type="project" value="UniProtKB-KW"/>
</dbReference>
<evidence type="ECO:0000256" key="4">
    <source>
        <dbReference type="ARBA" id="ARBA00023224"/>
    </source>
</evidence>
<dbReference type="PANTHER" id="PTHR10218:SF302">
    <property type="entry name" value="GUANINE NUCLEOTIDE-BINDING PROTEIN ALPHA-5 SUBUNIT"/>
    <property type="match status" value="1"/>
</dbReference>
<proteinExistence type="predicted"/>
<dbReference type="Gene3D" id="3.40.50.300">
    <property type="entry name" value="P-loop containing nucleotide triphosphate hydrolases"/>
    <property type="match status" value="1"/>
</dbReference>
<keyword evidence="6" id="KW-1185">Reference proteome</keyword>
<dbReference type="WBParaSite" id="PgR004_g143_t01">
    <property type="protein sequence ID" value="PgR004_g143_t01"/>
    <property type="gene ID" value="PgR004_g143"/>
</dbReference>
<dbReference type="InterPro" id="IPR011025">
    <property type="entry name" value="GproteinA_insert"/>
</dbReference>
<evidence type="ECO:0000256" key="5">
    <source>
        <dbReference type="PIRSR" id="PIRSR601019-2"/>
    </source>
</evidence>
<dbReference type="Pfam" id="PF00503">
    <property type="entry name" value="G-alpha"/>
    <property type="match status" value="1"/>
</dbReference>
<organism evidence="6 7">
    <name type="scientific">Parascaris univalens</name>
    <name type="common">Nematode worm</name>
    <dbReference type="NCBI Taxonomy" id="6257"/>
    <lineage>
        <taxon>Eukaryota</taxon>
        <taxon>Metazoa</taxon>
        <taxon>Ecdysozoa</taxon>
        <taxon>Nematoda</taxon>
        <taxon>Chromadorea</taxon>
        <taxon>Rhabditida</taxon>
        <taxon>Spirurina</taxon>
        <taxon>Ascaridomorpha</taxon>
        <taxon>Ascaridoidea</taxon>
        <taxon>Ascarididae</taxon>
        <taxon>Parascaris</taxon>
    </lineage>
</organism>
<keyword evidence="2" id="KW-0547">Nucleotide-binding</keyword>
<dbReference type="GO" id="GO:0005737">
    <property type="term" value="C:cytoplasm"/>
    <property type="evidence" value="ECO:0007669"/>
    <property type="project" value="TreeGrafter"/>
</dbReference>
<accession>A0A915ABF4</accession>
<dbReference type="Gene3D" id="1.10.400.10">
    <property type="entry name" value="GI Alpha 1, domain 2-like"/>
    <property type="match status" value="1"/>
</dbReference>
<evidence type="ECO:0000313" key="7">
    <source>
        <dbReference type="WBParaSite" id="PgR004_g143_t01"/>
    </source>
</evidence>
<feature type="binding site" evidence="5">
    <location>
        <position position="72"/>
    </location>
    <ligand>
        <name>Mg(2+)</name>
        <dbReference type="ChEBI" id="CHEBI:18420"/>
    </ligand>
</feature>
<dbReference type="GO" id="GO:0031683">
    <property type="term" value="F:G-protein beta/gamma-subunit complex binding"/>
    <property type="evidence" value="ECO:0007669"/>
    <property type="project" value="InterPro"/>
</dbReference>
<dbReference type="GO" id="GO:0001664">
    <property type="term" value="F:G protein-coupled receptor binding"/>
    <property type="evidence" value="ECO:0007669"/>
    <property type="project" value="TreeGrafter"/>
</dbReference>
<dbReference type="GO" id="GO:0005525">
    <property type="term" value="F:GTP binding"/>
    <property type="evidence" value="ECO:0007669"/>
    <property type="project" value="UniProtKB-KW"/>
</dbReference>
<evidence type="ECO:0000313" key="6">
    <source>
        <dbReference type="Proteomes" id="UP000887569"/>
    </source>
</evidence>
<evidence type="ECO:0000256" key="3">
    <source>
        <dbReference type="ARBA" id="ARBA00023134"/>
    </source>
</evidence>
<name>A0A915ABF4_PARUN</name>
<sequence length="130" mass="14739">MTQCWRILSTRCRLNDSVASGSVIHFGQLDQRLAEIAKQKNDEIELYLAKCKKTDRKLIKILLLGAPASGKSTLMKQMRIMYKGGYRKLEELQYFSDLITANIYKAFRQLVSACTALSIDTTSVDVCLLK</sequence>
<keyword evidence="5" id="KW-0460">Magnesium</keyword>
<dbReference type="PANTHER" id="PTHR10218">
    <property type="entry name" value="GTP-BINDING PROTEIN ALPHA SUBUNIT"/>
    <property type="match status" value="1"/>
</dbReference>
<dbReference type="SUPFAM" id="SSF52540">
    <property type="entry name" value="P-loop containing nucleoside triphosphate hydrolases"/>
    <property type="match status" value="1"/>
</dbReference>
<dbReference type="PROSITE" id="PS51882">
    <property type="entry name" value="G_ALPHA"/>
    <property type="match status" value="1"/>
</dbReference>
<dbReference type="InterPro" id="IPR001019">
    <property type="entry name" value="Gprotein_alpha_su"/>
</dbReference>
<evidence type="ECO:0000256" key="1">
    <source>
        <dbReference type="ARBA" id="ARBA00022723"/>
    </source>
</evidence>
<dbReference type="AlphaFoldDB" id="A0A915ABF4"/>
<dbReference type="InterPro" id="IPR027417">
    <property type="entry name" value="P-loop_NTPase"/>
</dbReference>
<keyword evidence="1 5" id="KW-0479">Metal-binding</keyword>